<feature type="domain" description="PDZ" evidence="6">
    <location>
        <begin position="1382"/>
        <end position="1458"/>
    </location>
</feature>
<keyword evidence="8" id="KW-1185">Reference proteome</keyword>
<organism evidence="7 8">
    <name type="scientific">Pocillopora meandrina</name>
    <dbReference type="NCBI Taxonomy" id="46732"/>
    <lineage>
        <taxon>Eukaryota</taxon>
        <taxon>Metazoa</taxon>
        <taxon>Cnidaria</taxon>
        <taxon>Anthozoa</taxon>
        <taxon>Hexacorallia</taxon>
        <taxon>Scleractinia</taxon>
        <taxon>Astrocoeniina</taxon>
        <taxon>Pocilloporidae</taxon>
        <taxon>Pocillopora</taxon>
    </lineage>
</organism>
<dbReference type="Pfam" id="PF00640">
    <property type="entry name" value="PID"/>
    <property type="match status" value="1"/>
</dbReference>
<dbReference type="PROSITE" id="PS01179">
    <property type="entry name" value="PID"/>
    <property type="match status" value="1"/>
</dbReference>
<feature type="compositionally biased region" description="Acidic residues" evidence="4">
    <location>
        <begin position="292"/>
        <end position="308"/>
    </location>
</feature>
<feature type="compositionally biased region" description="Acidic residues" evidence="4">
    <location>
        <begin position="143"/>
        <end position="156"/>
    </location>
</feature>
<feature type="compositionally biased region" description="Acidic residues" evidence="4">
    <location>
        <begin position="346"/>
        <end position="357"/>
    </location>
</feature>
<evidence type="ECO:0000256" key="3">
    <source>
        <dbReference type="ARBA" id="ARBA00022737"/>
    </source>
</evidence>
<feature type="compositionally biased region" description="Basic and acidic residues" evidence="4">
    <location>
        <begin position="608"/>
        <end position="646"/>
    </location>
</feature>
<feature type="region of interest" description="Disordered" evidence="4">
    <location>
        <begin position="958"/>
        <end position="1029"/>
    </location>
</feature>
<dbReference type="PANTHER" id="PTHR12345">
    <property type="entry name" value="SYNTENIN RELATED"/>
    <property type="match status" value="1"/>
</dbReference>
<evidence type="ECO:0000256" key="2">
    <source>
        <dbReference type="ARBA" id="ARBA00022553"/>
    </source>
</evidence>
<dbReference type="PANTHER" id="PTHR12345:SF16">
    <property type="entry name" value="X11L, ISOFORM F-RELATED"/>
    <property type="match status" value="1"/>
</dbReference>
<feature type="compositionally biased region" description="Basic and acidic residues" evidence="4">
    <location>
        <begin position="185"/>
        <end position="218"/>
    </location>
</feature>
<gene>
    <name evidence="7" type="ORF">PMEA_00021609</name>
</gene>
<evidence type="ECO:0000313" key="8">
    <source>
        <dbReference type="Proteomes" id="UP001159428"/>
    </source>
</evidence>
<dbReference type="InterPro" id="IPR001478">
    <property type="entry name" value="PDZ"/>
</dbReference>
<feature type="compositionally biased region" description="Basic and acidic residues" evidence="4">
    <location>
        <begin position="681"/>
        <end position="699"/>
    </location>
</feature>
<dbReference type="EMBL" id="CALNXJ010000004">
    <property type="protein sequence ID" value="CAH3038290.1"/>
    <property type="molecule type" value="Genomic_DNA"/>
</dbReference>
<keyword evidence="3" id="KW-0677">Repeat</keyword>
<reference evidence="7 8" key="1">
    <citation type="submission" date="2022-05" db="EMBL/GenBank/DDBJ databases">
        <authorList>
            <consortium name="Genoscope - CEA"/>
            <person name="William W."/>
        </authorList>
    </citation>
    <scope>NUCLEOTIDE SEQUENCE [LARGE SCALE GENOMIC DNA]</scope>
</reference>
<dbReference type="InterPro" id="IPR051230">
    <property type="entry name" value="APP-Binding"/>
</dbReference>
<dbReference type="GO" id="GO:0007268">
    <property type="term" value="P:chemical synaptic transmission"/>
    <property type="evidence" value="ECO:0007669"/>
    <property type="project" value="TreeGrafter"/>
</dbReference>
<dbReference type="Proteomes" id="UP001159428">
    <property type="component" value="Unassembled WGS sequence"/>
</dbReference>
<feature type="compositionally biased region" description="Acidic residues" evidence="4">
    <location>
        <begin position="258"/>
        <end position="285"/>
    </location>
</feature>
<dbReference type="InterPro" id="IPR006020">
    <property type="entry name" value="PTB/PI_dom"/>
</dbReference>
<accession>A0AAU9VUJ9</accession>
<dbReference type="SMART" id="SM00228">
    <property type="entry name" value="PDZ"/>
    <property type="match status" value="2"/>
</dbReference>
<dbReference type="Gene3D" id="2.30.29.30">
    <property type="entry name" value="Pleckstrin-homology domain (PH domain)/Phosphotyrosine-binding domain (PTB)"/>
    <property type="match status" value="1"/>
</dbReference>
<dbReference type="CDD" id="cd01208">
    <property type="entry name" value="PTB_X11"/>
    <property type="match status" value="1"/>
</dbReference>
<protein>
    <submittedName>
        <fullName evidence="7">Uncharacterized protein</fullName>
    </submittedName>
</protein>
<keyword evidence="1" id="KW-0813">Transport</keyword>
<feature type="domain" description="PDZ" evidence="6">
    <location>
        <begin position="1291"/>
        <end position="1376"/>
    </location>
</feature>
<dbReference type="FunFam" id="2.30.42.10:FF:000007">
    <property type="entry name" value="Amyloid beta A4 protein-binding family A member"/>
    <property type="match status" value="1"/>
</dbReference>
<feature type="compositionally biased region" description="Polar residues" evidence="4">
    <location>
        <begin position="812"/>
        <end position="824"/>
    </location>
</feature>
<feature type="compositionally biased region" description="Basic residues" evidence="4">
    <location>
        <begin position="910"/>
        <end position="922"/>
    </location>
</feature>
<evidence type="ECO:0000256" key="1">
    <source>
        <dbReference type="ARBA" id="ARBA00022448"/>
    </source>
</evidence>
<feature type="compositionally biased region" description="Acidic residues" evidence="4">
    <location>
        <begin position="394"/>
        <end position="404"/>
    </location>
</feature>
<feature type="compositionally biased region" description="Polar residues" evidence="4">
    <location>
        <begin position="1012"/>
        <end position="1021"/>
    </location>
</feature>
<evidence type="ECO:0000256" key="4">
    <source>
        <dbReference type="SAM" id="MobiDB-lite"/>
    </source>
</evidence>
<dbReference type="SUPFAM" id="SSF50729">
    <property type="entry name" value="PH domain-like"/>
    <property type="match status" value="1"/>
</dbReference>
<evidence type="ECO:0000313" key="7">
    <source>
        <dbReference type="EMBL" id="CAH3038290.1"/>
    </source>
</evidence>
<feature type="compositionally biased region" description="Basic and acidic residues" evidence="4">
    <location>
        <begin position="775"/>
        <end position="806"/>
    </location>
</feature>
<dbReference type="Pfam" id="PF00595">
    <property type="entry name" value="PDZ"/>
    <property type="match status" value="2"/>
</dbReference>
<feature type="compositionally biased region" description="Basic and acidic residues" evidence="4">
    <location>
        <begin position="508"/>
        <end position="555"/>
    </location>
</feature>
<dbReference type="PROSITE" id="PS50106">
    <property type="entry name" value="PDZ"/>
    <property type="match status" value="2"/>
</dbReference>
<dbReference type="Gene3D" id="2.30.42.10">
    <property type="match status" value="2"/>
</dbReference>
<feature type="compositionally biased region" description="Low complexity" evidence="4">
    <location>
        <begin position="731"/>
        <end position="752"/>
    </location>
</feature>
<keyword evidence="2" id="KW-0597">Phosphoprotein</keyword>
<dbReference type="InterPro" id="IPR036034">
    <property type="entry name" value="PDZ_sf"/>
</dbReference>
<feature type="compositionally biased region" description="Basic and acidic residues" evidence="4">
    <location>
        <begin position="358"/>
        <end position="372"/>
    </location>
</feature>
<dbReference type="SMART" id="SM00462">
    <property type="entry name" value="PTB"/>
    <property type="match status" value="1"/>
</dbReference>
<feature type="compositionally biased region" description="Basic and acidic residues" evidence="4">
    <location>
        <begin position="830"/>
        <end position="909"/>
    </location>
</feature>
<proteinExistence type="predicted"/>
<dbReference type="CDD" id="cd06793">
    <property type="entry name" value="PDZ2_APBA1_3-like"/>
    <property type="match status" value="1"/>
</dbReference>
<dbReference type="InterPro" id="IPR011993">
    <property type="entry name" value="PH-like_dom_sf"/>
</dbReference>
<feature type="region of interest" description="Disordered" evidence="4">
    <location>
        <begin position="508"/>
        <end position="922"/>
    </location>
</feature>
<evidence type="ECO:0000259" key="6">
    <source>
        <dbReference type="PROSITE" id="PS50106"/>
    </source>
</evidence>
<feature type="region of interest" description="Disordered" evidence="4">
    <location>
        <begin position="87"/>
        <end position="465"/>
    </location>
</feature>
<dbReference type="GO" id="GO:0043197">
    <property type="term" value="C:dendritic spine"/>
    <property type="evidence" value="ECO:0007669"/>
    <property type="project" value="TreeGrafter"/>
</dbReference>
<feature type="compositionally biased region" description="Low complexity" evidence="4">
    <location>
        <begin position="589"/>
        <end position="599"/>
    </location>
</feature>
<evidence type="ECO:0000259" key="5">
    <source>
        <dbReference type="PROSITE" id="PS01179"/>
    </source>
</evidence>
<feature type="domain" description="PID" evidence="5">
    <location>
        <begin position="1098"/>
        <end position="1265"/>
    </location>
</feature>
<sequence length="1472" mass="162596">MADSDSDGQELTISEQKNVGTEHSKEKRKGKHTISEKERFKKRGVSKPGRAVVISGGSTKPQLDDVPVDLSADHKDLVMEYSDIFEPSEDAGFIDIQDGDAISESSDTEVVAHTREEMQYDNPETSSESDSENEGNEGPPPLDSDEDDDEGSDVDGIDGPPPLHSDDNAENTDNGDELVTSPDSGSREDLSSRKAPVPRERRGVKSSDDSDSDSEREVPPPLDSEDEGEENDSRSPAVEAAESADVDSVGGYAHDSPAEDANDNDDEQPGGKFDEDDDDEEEEEQPISNDGNADDGDNDDKKEEEDVEVVPQSPRPVTPESENSEEGELSDSSPEVETQIPKQDQSDDPDDDVEDDKESYHEAVLDTIENEHVASVADEVSSSLVPVEESHEDEKEESEDEGETGDTVGGEFDEKGTLKSDHDHNVSHTFREEEARRDDSDHDSDESQEFVPIEDDNELEWDVEDFDVPEHKTVKRTSKVNKEVQEVDKLKKTFLDTLKSEAEGMKVVRTEQKAESKKKVDKGVREKKILEDDKERALGSSKDLETKDLKPESGKYPRKVTKDNPGNNEHVKIEKKVVKDLVVKDKSKTVVSSKPVDNAAKPKKGKMKAADKNLEETNKQQTEKLKKGFKESSKVSKTSAMEREGISKAGNVKSASVSSLPIGADVQRRNQPTKEKKKTRPVSDFRADSRSHNQTDEVHVAANQPRKEAKKPRKSDSDSTSDSLTRKKPQKTTSSESVSSKKQKSSSTATTTRGEREKSSEKAEVRKNKSKRTVSKPDESDQEEEISRERKKRSDAPVKNPGESKSKPRGRPTSNGHLSSSQEKLSFHSGHHDQSPREHGLRGHLARDHVAKDHSLRDNVTKDHTARGHGSRERIARDHGSRENVARDHGIREHDARDHGNRDHVPRERGTHKHSGHTHDRSKHVWLCRDDEIHKLIAQKASLLKEYESGSLAGRKVFSGHKSRHKREEDPADLPDVGFVSSKPNRRQTRPMSEVIPGGVPYSSRRKDKRQSLQLSYTGSSTDDDERTNRAAEVKKTGTFAVGLASRNIEHSEPAGESDSEHEETCEYCAAEKAAANKARERNPAWDGPHHPRNLLLGVVYTAKYLGSSQIMSPQAPNKAVRMEQAQEAVGRIKVPEGEDQPTTDIDFFISTERLKVVNSTTKEVMLDHSLRSVSFIADIGDVLVLMARQQSEERANKEVLKPSQILASVGTAQTDHKNVKITCHVFQAPEAQVIAKSIGQAFNVAYQEFLRQNGLSEDVIEDAEYNGVLEAQKILGEDLSLLSDENSAKEVIVNKKPAEILGVMIVESGWGSMIPCAIIAHLAKDGPAAKSGRLNVGDQILSVNGTSLVGLPLLECQNIIKGIRPETKVVMKIVSCPPTVQVVVNRPDTKYQLGFSVQNGMICSLMRGSIAERGGVRVGHRIIEINGESVVATSHQHIVELLATTIGEIRMKTMPASMYRLLVGLETPQHI</sequence>
<feature type="compositionally biased region" description="Polar residues" evidence="4">
    <location>
        <begin position="9"/>
        <end position="19"/>
    </location>
</feature>
<dbReference type="GO" id="GO:0005737">
    <property type="term" value="C:cytoplasm"/>
    <property type="evidence" value="ECO:0007669"/>
    <property type="project" value="TreeGrafter"/>
</dbReference>
<feature type="region of interest" description="Disordered" evidence="4">
    <location>
        <begin position="1"/>
        <end position="67"/>
    </location>
</feature>
<name>A0AAU9VUJ9_9CNID</name>
<dbReference type="GO" id="GO:0005886">
    <property type="term" value="C:plasma membrane"/>
    <property type="evidence" value="ECO:0007669"/>
    <property type="project" value="TreeGrafter"/>
</dbReference>
<feature type="compositionally biased region" description="Acidic residues" evidence="4">
    <location>
        <begin position="441"/>
        <end position="465"/>
    </location>
</feature>
<feature type="compositionally biased region" description="Basic and acidic residues" evidence="4">
    <location>
        <begin position="753"/>
        <end position="767"/>
    </location>
</feature>
<dbReference type="CDD" id="cd06720">
    <property type="entry name" value="PDZ1_APBA1_3-like"/>
    <property type="match status" value="1"/>
</dbReference>
<feature type="compositionally biased region" description="Basic and acidic residues" evidence="4">
    <location>
        <begin position="569"/>
        <end position="588"/>
    </location>
</feature>
<feature type="compositionally biased region" description="Basic and acidic residues" evidence="4">
    <location>
        <begin position="412"/>
        <end position="440"/>
    </location>
</feature>
<dbReference type="SUPFAM" id="SSF50156">
    <property type="entry name" value="PDZ domain-like"/>
    <property type="match status" value="2"/>
</dbReference>
<comment type="caution">
    <text evidence="7">The sequence shown here is derived from an EMBL/GenBank/DDBJ whole genome shotgun (WGS) entry which is preliminary data.</text>
</comment>